<dbReference type="InterPro" id="IPR013094">
    <property type="entry name" value="AB_hydrolase_3"/>
</dbReference>
<dbReference type="AlphaFoldDB" id="A0A084FZ84"/>
<dbReference type="OrthoDB" id="408631at2759"/>
<accession>A0A084FZ84</accession>
<organism evidence="3 4">
    <name type="scientific">Pseudallescheria apiosperma</name>
    <name type="common">Scedosporium apiospermum</name>
    <dbReference type="NCBI Taxonomy" id="563466"/>
    <lineage>
        <taxon>Eukaryota</taxon>
        <taxon>Fungi</taxon>
        <taxon>Dikarya</taxon>
        <taxon>Ascomycota</taxon>
        <taxon>Pezizomycotina</taxon>
        <taxon>Sordariomycetes</taxon>
        <taxon>Hypocreomycetidae</taxon>
        <taxon>Microascales</taxon>
        <taxon>Microascaceae</taxon>
        <taxon>Scedosporium</taxon>
    </lineage>
</organism>
<evidence type="ECO:0000313" key="4">
    <source>
        <dbReference type="Proteomes" id="UP000028545"/>
    </source>
</evidence>
<feature type="domain" description="Alpha/beta hydrolase fold-3" evidence="2">
    <location>
        <begin position="85"/>
        <end position="282"/>
    </location>
</feature>
<evidence type="ECO:0000256" key="1">
    <source>
        <dbReference type="ARBA" id="ARBA00022801"/>
    </source>
</evidence>
<dbReference type="OMA" id="PVCMYYH"/>
<evidence type="ECO:0000313" key="3">
    <source>
        <dbReference type="EMBL" id="KEZ40396.1"/>
    </source>
</evidence>
<dbReference type="Pfam" id="PF07859">
    <property type="entry name" value="Abhydrolase_3"/>
    <property type="match status" value="1"/>
</dbReference>
<dbReference type="InterPro" id="IPR050300">
    <property type="entry name" value="GDXG_lipolytic_enzyme"/>
</dbReference>
<dbReference type="HOGENOM" id="CLU_012494_6_3_1"/>
<keyword evidence="1" id="KW-0378">Hydrolase</keyword>
<dbReference type="InterPro" id="IPR029058">
    <property type="entry name" value="AB_hydrolase_fold"/>
</dbReference>
<dbReference type="Proteomes" id="UP000028545">
    <property type="component" value="Unassembled WGS sequence"/>
</dbReference>
<protein>
    <recommendedName>
        <fullName evidence="2">Alpha/beta hydrolase fold-3 domain-containing protein</fullName>
    </recommendedName>
</protein>
<name>A0A084FZ84_PSEDA</name>
<evidence type="ECO:0000259" key="2">
    <source>
        <dbReference type="Pfam" id="PF07859"/>
    </source>
</evidence>
<dbReference type="EMBL" id="JOWA01000121">
    <property type="protein sequence ID" value="KEZ40396.1"/>
    <property type="molecule type" value="Genomic_DNA"/>
</dbReference>
<dbReference type="RefSeq" id="XP_016640195.1">
    <property type="nucleotide sequence ID" value="XM_016789932.1"/>
</dbReference>
<dbReference type="KEGG" id="sapo:SAPIO_CDS8256"/>
<dbReference type="GeneID" id="27727328"/>
<proteinExistence type="predicted"/>
<comment type="caution">
    <text evidence="3">The sequence shown here is derived from an EMBL/GenBank/DDBJ whole genome shotgun (WGS) entry which is preliminary data.</text>
</comment>
<reference evidence="3 4" key="1">
    <citation type="journal article" date="2014" name="Genome Announc.">
        <title>Draft genome sequence of the pathogenic fungus Scedosporium apiospermum.</title>
        <authorList>
            <person name="Vandeputte P."/>
            <person name="Ghamrawi S."/>
            <person name="Rechenmann M."/>
            <person name="Iltis A."/>
            <person name="Giraud S."/>
            <person name="Fleury M."/>
            <person name="Thornton C."/>
            <person name="Delhaes L."/>
            <person name="Meyer W."/>
            <person name="Papon N."/>
            <person name="Bouchara J.P."/>
        </authorList>
    </citation>
    <scope>NUCLEOTIDE SEQUENCE [LARGE SCALE GENOMIC DNA]</scope>
    <source>
        <strain evidence="3 4">IHEM 14462</strain>
    </source>
</reference>
<dbReference type="PANTHER" id="PTHR48081:SF8">
    <property type="entry name" value="ALPHA_BETA HYDROLASE FOLD-3 DOMAIN-CONTAINING PROTEIN-RELATED"/>
    <property type="match status" value="1"/>
</dbReference>
<dbReference type="PANTHER" id="PTHR48081">
    <property type="entry name" value="AB HYDROLASE SUPERFAMILY PROTEIN C4A8.06C"/>
    <property type="match status" value="1"/>
</dbReference>
<dbReference type="SUPFAM" id="SSF53474">
    <property type="entry name" value="alpha/beta-Hydrolases"/>
    <property type="match status" value="1"/>
</dbReference>
<dbReference type="GO" id="GO:0016787">
    <property type="term" value="F:hydrolase activity"/>
    <property type="evidence" value="ECO:0007669"/>
    <property type="project" value="UniProtKB-KW"/>
</dbReference>
<sequence>MADTGIFAPAWQEFEIELGRRPALYGPTVDDLVRGYNELGEVLASKLTFPAPDLSVKTEDRKLSPDLTVRIYTPPSYTGGKPAGLFIHGGGWVFGDLESEDGFARTVAKDTGLVLVSVDYRLAPKHKYPAALDDCLIAYHWIMENSAYLNTTPGKIFTIGGSAGGCLSLAVALKLIDDGLGHSVKGVVALAPVTIHPDACPQELKSSHTAYDENADLNINTSSAMRAFFDAYGAPPTDPYVSPLLHARIKDLPKTYIAICDRDTLRDDGRLLKKALHDAGAEQV</sequence>
<keyword evidence="4" id="KW-1185">Reference proteome</keyword>
<gene>
    <name evidence="3" type="ORF">SAPIO_CDS8256</name>
</gene>
<dbReference type="VEuPathDB" id="FungiDB:SAPIO_CDS8256"/>
<dbReference type="Gene3D" id="3.40.50.1820">
    <property type="entry name" value="alpha/beta hydrolase"/>
    <property type="match status" value="1"/>
</dbReference>